<dbReference type="HOGENOM" id="CLU_277300_0_0_0"/>
<dbReference type="InterPro" id="IPR008984">
    <property type="entry name" value="SMAD_FHA_dom_sf"/>
</dbReference>
<gene>
    <name evidence="4" type="ordered locus">Plabr_2346</name>
</gene>
<feature type="compositionally biased region" description="Acidic residues" evidence="2">
    <location>
        <begin position="666"/>
        <end position="682"/>
    </location>
</feature>
<feature type="region of interest" description="Disordered" evidence="2">
    <location>
        <begin position="1121"/>
        <end position="1144"/>
    </location>
</feature>
<feature type="compositionally biased region" description="Acidic residues" evidence="2">
    <location>
        <begin position="627"/>
        <end position="650"/>
    </location>
</feature>
<accession>F0SMU4</accession>
<evidence type="ECO:0000313" key="5">
    <source>
        <dbReference type="Proteomes" id="UP000006860"/>
    </source>
</evidence>
<keyword evidence="5" id="KW-1185">Reference proteome</keyword>
<dbReference type="GO" id="GO:0005737">
    <property type="term" value="C:cytoplasm"/>
    <property type="evidence" value="ECO:0007669"/>
    <property type="project" value="TreeGrafter"/>
</dbReference>
<dbReference type="GO" id="GO:0051015">
    <property type="term" value="F:actin filament binding"/>
    <property type="evidence" value="ECO:0007669"/>
    <property type="project" value="TreeGrafter"/>
</dbReference>
<protein>
    <submittedName>
        <fullName evidence="4">Forkhead-associated protein</fullName>
    </submittedName>
</protein>
<dbReference type="EMBL" id="CP002546">
    <property type="protein sequence ID" value="ADY59948.1"/>
    <property type="molecule type" value="Genomic_DNA"/>
</dbReference>
<dbReference type="SUPFAM" id="SSF49879">
    <property type="entry name" value="SMAD/FHA domain"/>
    <property type="match status" value="1"/>
</dbReference>
<feature type="compositionally biased region" description="Acidic residues" evidence="2">
    <location>
        <begin position="861"/>
        <end position="872"/>
    </location>
</feature>
<feature type="region of interest" description="Disordered" evidence="2">
    <location>
        <begin position="721"/>
        <end position="944"/>
    </location>
</feature>
<feature type="compositionally biased region" description="Polar residues" evidence="2">
    <location>
        <begin position="755"/>
        <end position="776"/>
    </location>
</feature>
<feature type="region of interest" description="Disordered" evidence="2">
    <location>
        <begin position="589"/>
        <end position="709"/>
    </location>
</feature>
<dbReference type="AlphaFoldDB" id="F0SMU4"/>
<dbReference type="CDD" id="cd00060">
    <property type="entry name" value="FHA"/>
    <property type="match status" value="1"/>
</dbReference>
<reference evidence="5" key="1">
    <citation type="submission" date="2011-02" db="EMBL/GenBank/DDBJ databases">
        <title>The complete genome of Planctomyces brasiliensis DSM 5305.</title>
        <authorList>
            <person name="Lucas S."/>
            <person name="Copeland A."/>
            <person name="Lapidus A."/>
            <person name="Bruce D."/>
            <person name="Goodwin L."/>
            <person name="Pitluck S."/>
            <person name="Kyrpides N."/>
            <person name="Mavromatis K."/>
            <person name="Pagani I."/>
            <person name="Ivanova N."/>
            <person name="Ovchinnikova G."/>
            <person name="Lu M."/>
            <person name="Detter J.C."/>
            <person name="Han C."/>
            <person name="Land M."/>
            <person name="Hauser L."/>
            <person name="Markowitz V."/>
            <person name="Cheng J.-F."/>
            <person name="Hugenholtz P."/>
            <person name="Woyke T."/>
            <person name="Wu D."/>
            <person name="Tindall B."/>
            <person name="Pomrenke H.G."/>
            <person name="Brambilla E."/>
            <person name="Klenk H.-P."/>
            <person name="Eisen J.A."/>
        </authorList>
    </citation>
    <scope>NUCLEOTIDE SEQUENCE [LARGE SCALE GENOMIC DNA]</scope>
    <source>
        <strain evidence="5">ATCC 49424 / DSM 5305 / JCM 21570 / NBRC 103401 / IFAM 1448</strain>
    </source>
</reference>
<dbReference type="GO" id="GO:0032982">
    <property type="term" value="C:myosin filament"/>
    <property type="evidence" value="ECO:0007669"/>
    <property type="project" value="TreeGrafter"/>
</dbReference>
<feature type="compositionally biased region" description="Acidic residues" evidence="2">
    <location>
        <begin position="785"/>
        <end position="803"/>
    </location>
</feature>
<dbReference type="Gene3D" id="2.60.200.20">
    <property type="match status" value="1"/>
</dbReference>
<keyword evidence="1" id="KW-0175">Coiled coil</keyword>
<dbReference type="PANTHER" id="PTHR45615:SF40">
    <property type="entry name" value="MYOSIN HEAVY CHAIN, NON-MUSCLE"/>
    <property type="match status" value="1"/>
</dbReference>
<name>F0SMU4_RUBBR</name>
<dbReference type="GO" id="GO:0016460">
    <property type="term" value="C:myosin II complex"/>
    <property type="evidence" value="ECO:0007669"/>
    <property type="project" value="TreeGrafter"/>
</dbReference>
<evidence type="ECO:0000256" key="2">
    <source>
        <dbReference type="SAM" id="MobiDB-lite"/>
    </source>
</evidence>
<dbReference type="KEGG" id="pbs:Plabr_2346"/>
<proteinExistence type="predicted"/>
<dbReference type="GO" id="GO:0000146">
    <property type="term" value="F:microfilament motor activity"/>
    <property type="evidence" value="ECO:0007669"/>
    <property type="project" value="TreeGrafter"/>
</dbReference>
<feature type="compositionally biased region" description="Acidic residues" evidence="2">
    <location>
        <begin position="604"/>
        <end position="614"/>
    </location>
</feature>
<dbReference type="InterPro" id="IPR000253">
    <property type="entry name" value="FHA_dom"/>
</dbReference>
<dbReference type="PANTHER" id="PTHR45615">
    <property type="entry name" value="MYOSIN HEAVY CHAIN, NON-MUSCLE"/>
    <property type="match status" value="1"/>
</dbReference>
<dbReference type="eggNOG" id="COG1196">
    <property type="taxonomic scope" value="Bacteria"/>
</dbReference>
<feature type="coiled-coil region" evidence="1">
    <location>
        <begin position="187"/>
        <end position="521"/>
    </location>
</feature>
<organism evidence="4 5">
    <name type="scientific">Rubinisphaera brasiliensis (strain ATCC 49424 / DSM 5305 / JCM 21570 / IAM 15109 / NBRC 103401 / IFAM 1448)</name>
    <name type="common">Planctomyces brasiliensis</name>
    <dbReference type="NCBI Taxonomy" id="756272"/>
    <lineage>
        <taxon>Bacteria</taxon>
        <taxon>Pseudomonadati</taxon>
        <taxon>Planctomycetota</taxon>
        <taxon>Planctomycetia</taxon>
        <taxon>Planctomycetales</taxon>
        <taxon>Planctomycetaceae</taxon>
        <taxon>Rubinisphaera</taxon>
    </lineage>
</organism>
<feature type="compositionally biased region" description="Low complexity" evidence="2">
    <location>
        <begin position="927"/>
        <end position="940"/>
    </location>
</feature>
<evidence type="ECO:0000313" key="4">
    <source>
        <dbReference type="EMBL" id="ADY59948.1"/>
    </source>
</evidence>
<dbReference type="Proteomes" id="UP000006860">
    <property type="component" value="Chromosome"/>
</dbReference>
<dbReference type="eggNOG" id="COG1716">
    <property type="taxonomic scope" value="Bacteria"/>
</dbReference>
<evidence type="ECO:0000256" key="1">
    <source>
        <dbReference type="SAM" id="Coils"/>
    </source>
</evidence>
<feature type="compositionally biased region" description="Polar residues" evidence="2">
    <location>
        <begin position="977"/>
        <end position="1017"/>
    </location>
</feature>
<feature type="region of interest" description="Disordered" evidence="2">
    <location>
        <begin position="962"/>
        <end position="1024"/>
    </location>
</feature>
<sequence>MVGFTHCQSFEMEWNAMRFQDELNTLFAQAGPGTQKWLFKPLRSQSAVRGFVFSGEDSTLGSDSRCGLRVDVAGVAGMHCHLHDDDGRLLIVAEDSRTWVNDGPVRKAHLRDGDRLTIGPVTFQVETITQAADPADTTEVDLPLRDSRLVQYLNRAYDQGRLAGSPPEDMIPAPHAIARPERVDSTVDELHRSLKATQEQLQRQQEQIARLEQEPQAEISELKREIQTAEANKQRAAISAERAKLQAERKRLESERDALTGQFEKWLRIKRKWNQRWTGQRTSVQSESDRLDKLNDELQAKADALVKQERELTTAAAEREQTRSRIQELTDRAGELEKLLANAESAEKSTEIRLHELEDQLRRAAEGDALAAELESQCETLNDRVQHLESQLNETEQLRDELRQKLEERDETLAAKNSALEDLETTAESLRSELAECQQQLTSRNEELEQRNEQLTELRSVLEEAEADKQALSEHCQKLEERAVSENDQRQAELDAEWTRMSEERDRLLDLREQLAEQRAAFTQAHEDLRSVRSELEVEKGRFLEQQEEWTAESLRSQIVAERPIEPTEEIVATDELEDEAVTDTESLAAEGIDEESPGAVEFAESETEAEAEAATEVVDGERDLQDSAELEMMEQVADEPSLEGTDAEEIAGGSDWNEFSFADRDESDVLDADQIETEEPAAEIADAGERLEESSPVEFQEEADEEPFQFSELRDVLLQQDAVAGQEADEQAFGTTGESLSDAPYGPELDNTELDSTGLDSTGLDSTGLDSTGLDSTEVHEDAPLADDDSSEEVADDGDGDEFSSLRKELAEMFGISSGSSAAAHADENKEATEPEPEDDSASDLLGKSLFSKEPTESPDYAEETASDESSFDASQHGESEGGEPQPYESEVSSLLDTAAFRDELRQDLSPTKMETLADQEDSTSVEETSASSSDSDNVVVDDIEDADSVAAYMKRLFARTSGSQDYSEPAAPVSRSKSTEPVASVSRSGSGDSTGSQAETGSTSFIVDGDSSNTGPEPKRPIAQVNREQLKLEIASLRDVANQTARHALATHAWKQVKLKMMMSGALTGASAIASVVLLSSPWWSPVNHQSYGWLTVLLTAISGYELFRSHRGLVRLKQGPSTPARTELPVQSLPTEDNAEE</sequence>
<dbReference type="STRING" id="756272.Plabr_2346"/>
<evidence type="ECO:0000259" key="3">
    <source>
        <dbReference type="Pfam" id="PF00498"/>
    </source>
</evidence>
<dbReference type="Pfam" id="PF00498">
    <property type="entry name" value="FHA"/>
    <property type="match status" value="1"/>
</dbReference>
<feature type="domain" description="FHA" evidence="3">
    <location>
        <begin position="59"/>
        <end position="119"/>
    </location>
</feature>